<evidence type="ECO:0000256" key="1">
    <source>
        <dbReference type="SAM" id="MobiDB-lite"/>
    </source>
</evidence>
<feature type="compositionally biased region" description="Low complexity" evidence="1">
    <location>
        <begin position="227"/>
        <end position="237"/>
    </location>
</feature>
<gene>
    <name evidence="2" type="ORF">AVDCRST_MAG13-3838</name>
</gene>
<feature type="compositionally biased region" description="Basic and acidic residues" evidence="1">
    <location>
        <begin position="616"/>
        <end position="645"/>
    </location>
</feature>
<accession>A0A6J4TPE7</accession>
<feature type="region of interest" description="Disordered" evidence="1">
    <location>
        <begin position="1"/>
        <end position="421"/>
    </location>
</feature>
<feature type="compositionally biased region" description="Basic residues" evidence="1">
    <location>
        <begin position="27"/>
        <end position="37"/>
    </location>
</feature>
<feature type="compositionally biased region" description="Basic and acidic residues" evidence="1">
    <location>
        <begin position="38"/>
        <end position="62"/>
    </location>
</feature>
<feature type="compositionally biased region" description="Basic and acidic residues" evidence="1">
    <location>
        <begin position="550"/>
        <end position="571"/>
    </location>
</feature>
<feature type="compositionally biased region" description="Basic and acidic residues" evidence="1">
    <location>
        <begin position="744"/>
        <end position="757"/>
    </location>
</feature>
<proteinExistence type="predicted"/>
<evidence type="ECO:0000313" key="2">
    <source>
        <dbReference type="EMBL" id="CAA9527108.1"/>
    </source>
</evidence>
<sequence>ALPFSGRTTRHHRLPVPPRAGGSVRRAGARHGRRRPERPRPVRLRDGRPADGGHPHPRDPGGRGRRRGRRRRADGNGGHPRVLGRAEELAAGRHPRRAHAERQGPGLGLHGRRARRGVQRRPERPLALHDLGPGHGDVHGHDPAAPVERHGLQHLLRRPRPPQRRDRLPGGRQPLADVRRHRRDAHVQPHGPHLRPLGARGDHADGAVVPDRDRDAQRRAAHHGRPARGLARHAGGPPDRRQDPAADGRAADPVRLAARGVPVDGRGAGRPRLRLGSRRGHALPRHPRHRLLGRQRRHPPGRRPRLRQPRDVRRRQGHPLRRRPSRGGDRVRRGHHGRPQPEGGRHGLHGQQAPPAQPDGPGRRQRPRHGRPLVGRGAGRRAQRGLRGGAVEPRHGALADAGRHADPAPVPLRGAAPAGRPCALRRRRRLLRLQAAGLRGQERGGLHASVPLQEGRLRRARPAPADRRGPVHGDLRRADRDRLAAGGVHPQGRAHPARRGDALGEHEPAVRPAEPHDRGRHRHGRRARQREHRAPGPVHARGGRRGGRPVRGEDGHRVHGRRAEGRPDPAARRRGRRSRHGDPRRLRLGVRRLDRPGGVLRRRDEARGGHLRPLHPHVERDPGGDAHRHRAGDGRPRRREPDGARVVHRGSGIDHAAAGSADGGPRPAAAGAPARGAPAARGRRAAARTLGPPRPRAARAVRDHPRDHRAGEGLVRPGVPRHAAPRDALGPAARAGRLLAHPGRHQDPPGRRERVDPEPGPPHAAAPAGGDDRPGRHEALHRAPDLHAAGPL</sequence>
<feature type="compositionally biased region" description="Basic and acidic residues" evidence="1">
    <location>
        <begin position="700"/>
        <end position="711"/>
    </location>
</feature>
<organism evidence="2">
    <name type="scientific">uncultured Solirubrobacteraceae bacterium</name>
    <dbReference type="NCBI Taxonomy" id="1162706"/>
    <lineage>
        <taxon>Bacteria</taxon>
        <taxon>Bacillati</taxon>
        <taxon>Actinomycetota</taxon>
        <taxon>Thermoleophilia</taxon>
        <taxon>Solirubrobacterales</taxon>
        <taxon>Solirubrobacteraceae</taxon>
        <taxon>environmental samples</taxon>
    </lineage>
</organism>
<feature type="compositionally biased region" description="Basic and acidic residues" evidence="1">
    <location>
        <begin position="580"/>
        <end position="608"/>
    </location>
</feature>
<dbReference type="AlphaFoldDB" id="A0A6J4TPE7"/>
<feature type="compositionally biased region" description="Basic residues" evidence="1">
    <location>
        <begin position="518"/>
        <end position="531"/>
    </location>
</feature>
<feature type="compositionally biased region" description="Basic residues" evidence="1">
    <location>
        <begin position="63"/>
        <end position="72"/>
    </location>
</feature>
<feature type="compositionally biased region" description="Basic and acidic residues" evidence="1">
    <location>
        <begin position="392"/>
        <end position="406"/>
    </location>
</feature>
<feature type="compositionally biased region" description="Basic and acidic residues" evidence="1">
    <location>
        <begin position="770"/>
        <end position="785"/>
    </location>
</feature>
<feature type="compositionally biased region" description="Low complexity" evidence="1">
    <location>
        <begin position="726"/>
        <end position="741"/>
    </location>
</feature>
<protein>
    <submittedName>
        <fullName evidence="2">Uncharacterized protein</fullName>
    </submittedName>
</protein>
<feature type="non-terminal residue" evidence="2">
    <location>
        <position position="792"/>
    </location>
</feature>
<feature type="region of interest" description="Disordered" evidence="1">
    <location>
        <begin position="445"/>
        <end position="792"/>
    </location>
</feature>
<feature type="compositionally biased region" description="Low complexity" evidence="1">
    <location>
        <begin position="656"/>
        <end position="680"/>
    </location>
</feature>
<feature type="compositionally biased region" description="Basic and acidic residues" evidence="1">
    <location>
        <begin position="498"/>
        <end position="517"/>
    </location>
</feature>
<feature type="non-terminal residue" evidence="2">
    <location>
        <position position="1"/>
    </location>
</feature>
<feature type="compositionally biased region" description="Basic and acidic residues" evidence="1">
    <location>
        <begin position="200"/>
        <end position="218"/>
    </location>
</feature>
<feature type="compositionally biased region" description="Basic and acidic residues" evidence="1">
    <location>
        <begin position="464"/>
        <end position="483"/>
    </location>
</feature>
<feature type="compositionally biased region" description="Basic and acidic residues" evidence="1">
    <location>
        <begin position="238"/>
        <end position="252"/>
    </location>
</feature>
<feature type="compositionally biased region" description="Basic residues" evidence="1">
    <location>
        <begin position="269"/>
        <end position="325"/>
    </location>
</feature>
<dbReference type="EMBL" id="CADCVO010000592">
    <property type="protein sequence ID" value="CAA9527108.1"/>
    <property type="molecule type" value="Genomic_DNA"/>
</dbReference>
<reference evidence="2" key="1">
    <citation type="submission" date="2020-02" db="EMBL/GenBank/DDBJ databases">
        <authorList>
            <person name="Meier V. D."/>
        </authorList>
    </citation>
    <scope>NUCLEOTIDE SEQUENCE</scope>
    <source>
        <strain evidence="2">AVDCRST_MAG13</strain>
    </source>
</reference>
<name>A0A6J4TPE7_9ACTN</name>
<feature type="compositionally biased region" description="Basic and acidic residues" evidence="1">
    <location>
        <begin position="136"/>
        <end position="151"/>
    </location>
</feature>
<feature type="compositionally biased region" description="Basic residues" evidence="1">
    <location>
        <begin position="110"/>
        <end position="119"/>
    </location>
</feature>
<feature type="compositionally biased region" description="Low complexity" evidence="1">
    <location>
        <begin position="411"/>
        <end position="421"/>
    </location>
</feature>